<dbReference type="InterPro" id="IPR036638">
    <property type="entry name" value="HLH_DNA-bd_sf"/>
</dbReference>
<keyword evidence="4" id="KW-0238">DNA-binding</keyword>
<dbReference type="CDD" id="cd19733">
    <property type="entry name" value="bHLH-PAS_trachealess_like"/>
    <property type="match status" value="1"/>
</dbReference>
<dbReference type="GO" id="GO:0000977">
    <property type="term" value="F:RNA polymerase II transcription regulatory region sequence-specific DNA binding"/>
    <property type="evidence" value="ECO:0007669"/>
    <property type="project" value="TreeGrafter"/>
</dbReference>
<dbReference type="InterPro" id="IPR013655">
    <property type="entry name" value="PAS_fold_3"/>
</dbReference>
<dbReference type="PROSITE" id="PS50888">
    <property type="entry name" value="BHLH"/>
    <property type="match status" value="1"/>
</dbReference>
<feature type="compositionally biased region" description="Acidic residues" evidence="7">
    <location>
        <begin position="532"/>
        <end position="544"/>
    </location>
</feature>
<evidence type="ECO:0000256" key="5">
    <source>
        <dbReference type="ARBA" id="ARBA00023163"/>
    </source>
</evidence>
<evidence type="ECO:0000256" key="4">
    <source>
        <dbReference type="ARBA" id="ARBA00023125"/>
    </source>
</evidence>
<keyword evidence="6" id="KW-0539">Nucleus</keyword>
<evidence type="ECO:0000313" key="10">
    <source>
        <dbReference type="EMBL" id="PVD26159.1"/>
    </source>
</evidence>
<dbReference type="Pfam" id="PF08447">
    <property type="entry name" value="PAS_3"/>
    <property type="match status" value="1"/>
</dbReference>
<evidence type="ECO:0000256" key="6">
    <source>
        <dbReference type="ARBA" id="ARBA00023242"/>
    </source>
</evidence>
<dbReference type="InterPro" id="IPR000014">
    <property type="entry name" value="PAS"/>
</dbReference>
<dbReference type="Pfam" id="PF23171">
    <property type="entry name" value="bHLH_HIF1A"/>
    <property type="match status" value="1"/>
</dbReference>
<accession>A0A2T7NYB7</accession>
<dbReference type="InterPro" id="IPR013767">
    <property type="entry name" value="PAS_fold"/>
</dbReference>
<evidence type="ECO:0000259" key="9">
    <source>
        <dbReference type="PROSITE" id="PS50888"/>
    </source>
</evidence>
<dbReference type="Gene3D" id="4.10.280.10">
    <property type="entry name" value="Helix-loop-helix DNA-binding domain"/>
    <property type="match status" value="1"/>
</dbReference>
<dbReference type="STRING" id="400727.A0A2T7NYB7"/>
<evidence type="ECO:0000256" key="2">
    <source>
        <dbReference type="ARBA" id="ARBA00022737"/>
    </source>
</evidence>
<dbReference type="InterPro" id="IPR011598">
    <property type="entry name" value="bHLH_dom"/>
</dbReference>
<keyword evidence="2" id="KW-0677">Repeat</keyword>
<dbReference type="PANTHER" id="PTHR23043:SF26">
    <property type="entry name" value="PROTEIN TRACHEALESS"/>
    <property type="match status" value="1"/>
</dbReference>
<evidence type="ECO:0000256" key="1">
    <source>
        <dbReference type="ARBA" id="ARBA00004123"/>
    </source>
</evidence>
<evidence type="ECO:0000256" key="7">
    <source>
        <dbReference type="SAM" id="MobiDB-lite"/>
    </source>
</evidence>
<dbReference type="SUPFAM" id="SSF55785">
    <property type="entry name" value="PYP-like sensor domain (PAS domain)"/>
    <property type="match status" value="2"/>
</dbReference>
<feature type="compositionally biased region" description="Basic residues" evidence="7">
    <location>
        <begin position="568"/>
        <end position="579"/>
    </location>
</feature>
<dbReference type="AlphaFoldDB" id="A0A2T7NYB7"/>
<dbReference type="CDD" id="cd00130">
    <property type="entry name" value="PAS"/>
    <property type="match status" value="2"/>
</dbReference>
<feature type="domain" description="BHLH" evidence="9">
    <location>
        <begin position="75"/>
        <end position="128"/>
    </location>
</feature>
<dbReference type="InterPro" id="IPR035965">
    <property type="entry name" value="PAS-like_dom_sf"/>
</dbReference>
<dbReference type="Gene3D" id="3.30.450.20">
    <property type="entry name" value="PAS domain"/>
    <property type="match status" value="2"/>
</dbReference>
<feature type="compositionally biased region" description="Basic and acidic residues" evidence="7">
    <location>
        <begin position="479"/>
        <end position="503"/>
    </location>
</feature>
<feature type="region of interest" description="Disordered" evidence="7">
    <location>
        <begin position="136"/>
        <end position="156"/>
    </location>
</feature>
<keyword evidence="3" id="KW-0805">Transcription regulation</keyword>
<dbReference type="GO" id="GO:0005634">
    <property type="term" value="C:nucleus"/>
    <property type="evidence" value="ECO:0007669"/>
    <property type="project" value="UniProtKB-SubCell"/>
</dbReference>
<comment type="subcellular location">
    <subcellularLocation>
        <location evidence="1">Nucleus</location>
    </subcellularLocation>
</comment>
<dbReference type="GO" id="GO:0046983">
    <property type="term" value="F:protein dimerization activity"/>
    <property type="evidence" value="ECO:0007669"/>
    <property type="project" value="InterPro"/>
</dbReference>
<feature type="region of interest" description="Disordered" evidence="7">
    <location>
        <begin position="462"/>
        <end position="600"/>
    </location>
</feature>
<dbReference type="OrthoDB" id="6021714at2759"/>
<dbReference type="EMBL" id="PZQS01000008">
    <property type="protein sequence ID" value="PVD26159.1"/>
    <property type="molecule type" value="Genomic_DNA"/>
</dbReference>
<feature type="domain" description="PAS" evidence="8">
    <location>
        <begin position="167"/>
        <end position="230"/>
    </location>
</feature>
<dbReference type="PROSITE" id="PS50112">
    <property type="entry name" value="PAS"/>
    <property type="match status" value="1"/>
</dbReference>
<dbReference type="SMART" id="SM00091">
    <property type="entry name" value="PAS"/>
    <property type="match status" value="2"/>
</dbReference>
<dbReference type="Pfam" id="PF00989">
    <property type="entry name" value="PAS"/>
    <property type="match status" value="1"/>
</dbReference>
<keyword evidence="5" id="KW-0804">Transcription</keyword>
<dbReference type="FunFam" id="4.10.280.10:FF:000007">
    <property type="entry name" value="single-minded homolog 1 isoform X1"/>
    <property type="match status" value="1"/>
</dbReference>
<dbReference type="Proteomes" id="UP000245119">
    <property type="component" value="Linkage Group LG8"/>
</dbReference>
<organism evidence="10 11">
    <name type="scientific">Pomacea canaliculata</name>
    <name type="common">Golden apple snail</name>
    <dbReference type="NCBI Taxonomy" id="400727"/>
    <lineage>
        <taxon>Eukaryota</taxon>
        <taxon>Metazoa</taxon>
        <taxon>Spiralia</taxon>
        <taxon>Lophotrochozoa</taxon>
        <taxon>Mollusca</taxon>
        <taxon>Gastropoda</taxon>
        <taxon>Caenogastropoda</taxon>
        <taxon>Architaenioglossa</taxon>
        <taxon>Ampullarioidea</taxon>
        <taxon>Ampullariidae</taxon>
        <taxon>Pomacea</taxon>
    </lineage>
</organism>
<evidence type="ECO:0000256" key="3">
    <source>
        <dbReference type="ARBA" id="ARBA00023015"/>
    </source>
</evidence>
<evidence type="ECO:0000259" key="8">
    <source>
        <dbReference type="PROSITE" id="PS50112"/>
    </source>
</evidence>
<feature type="compositionally biased region" description="Polar residues" evidence="7">
    <location>
        <begin position="467"/>
        <end position="478"/>
    </location>
</feature>
<dbReference type="PANTHER" id="PTHR23043">
    <property type="entry name" value="HYPOXIA-INDUCIBLE FACTOR 1 ALPHA"/>
    <property type="match status" value="1"/>
</dbReference>
<dbReference type="SMART" id="SM00353">
    <property type="entry name" value="HLH"/>
    <property type="match status" value="1"/>
</dbReference>
<proteinExistence type="predicted"/>
<feature type="compositionally biased region" description="Polar residues" evidence="7">
    <location>
        <begin position="504"/>
        <end position="518"/>
    </location>
</feature>
<reference evidence="10 11" key="1">
    <citation type="submission" date="2018-04" db="EMBL/GenBank/DDBJ databases">
        <title>The genome of golden apple snail Pomacea canaliculata provides insight into stress tolerance and invasive adaptation.</title>
        <authorList>
            <person name="Liu C."/>
            <person name="Liu B."/>
            <person name="Ren Y."/>
            <person name="Zhang Y."/>
            <person name="Wang H."/>
            <person name="Li S."/>
            <person name="Jiang F."/>
            <person name="Yin L."/>
            <person name="Zhang G."/>
            <person name="Qian W."/>
            <person name="Fan W."/>
        </authorList>
    </citation>
    <scope>NUCLEOTIDE SEQUENCE [LARGE SCALE GENOMIC DNA]</scope>
    <source>
        <strain evidence="10">SZHN2017</strain>
        <tissue evidence="10">Muscle</tissue>
    </source>
</reference>
<dbReference type="GO" id="GO:0000981">
    <property type="term" value="F:DNA-binding transcription factor activity, RNA polymerase II-specific"/>
    <property type="evidence" value="ECO:0007669"/>
    <property type="project" value="TreeGrafter"/>
</dbReference>
<name>A0A2T7NYB7_POMCA</name>
<evidence type="ECO:0000313" key="11">
    <source>
        <dbReference type="Proteomes" id="UP000245119"/>
    </source>
</evidence>
<gene>
    <name evidence="10" type="ORF">C0Q70_13828</name>
</gene>
<dbReference type="FunFam" id="3.30.450.20:FF:000021">
    <property type="entry name" value="Neuronal PAS domain-containing protein 3"/>
    <property type="match status" value="1"/>
</dbReference>
<sequence length="600" mass="65729">MRFEGHQEDRGARYLSTISAACLHGQLDVLVGVARCCQVSTGVDGREVPMAAMFRMWGGTSLIYPGVAQSCILELRKEKSRDAARSRRGKENYEFYELAKLLPLPAAITSQLDKASIIRLSISYLKLRDFSGHGDPPWNRDPGHHVKTVKGPPRRRGNSSVALDLFESHHGTHILQSLDGFAFILGNDGRFLYISETVSIYLGLSQVEMAGSSIFDYVHQQDHPELAEHLGCVCLRVSYKLWLLFEGINVTNRVTRGYVMNPNPKKGCDRSFCLRMKSTLTKRGVHVKSSGYRVVHVLGQLRPQMTMGLGRKCGAPVLGLVGVAIALPPPTVTELRLEHDTFITRMAPDFTVTFCESLVSDFMDLSAEDMTNRSLYDMCHAGDIANLRQAHVNVLTKGQAMTDYYRLLNRQGGYVWIQTCATTLLNGKNADDQNILSINYVLSGVEKGNSVMNMWQMCGEVSPAQPRASSPATASQSSGKDRGSSTDKDEKTKGSNHQNKDSNKGTQSNQKIFSTRSPSHVGLGSVGGGDSGDGDTDGLSDSDVVETGTDSGGQYAEKNGSTQDSKNSRRKMERPRKRKREELDAGLEKGSGRGVPGSLP</sequence>
<feature type="compositionally biased region" description="Basic and acidic residues" evidence="7">
    <location>
        <begin position="580"/>
        <end position="591"/>
    </location>
</feature>
<protein>
    <submittedName>
        <fullName evidence="10">Uncharacterized protein</fullName>
    </submittedName>
</protein>
<comment type="caution">
    <text evidence="10">The sequence shown here is derived from an EMBL/GenBank/DDBJ whole genome shotgun (WGS) entry which is preliminary data.</text>
</comment>
<dbReference type="SUPFAM" id="SSF47459">
    <property type="entry name" value="HLH, helix-loop-helix DNA-binding domain"/>
    <property type="match status" value="1"/>
</dbReference>
<feature type="compositionally biased region" description="Basic residues" evidence="7">
    <location>
        <begin position="145"/>
        <end position="156"/>
    </location>
</feature>
<keyword evidence="11" id="KW-1185">Reference proteome</keyword>